<dbReference type="RefSeq" id="WP_306411496.1">
    <property type="nucleotide sequence ID" value="NZ_JANFPI010000003.1"/>
</dbReference>
<dbReference type="AlphaFoldDB" id="A0AAE3SW77"/>
<protein>
    <submittedName>
        <fullName evidence="1">Uncharacterized protein</fullName>
    </submittedName>
</protein>
<evidence type="ECO:0000313" key="2">
    <source>
        <dbReference type="Proteomes" id="UP001208771"/>
    </source>
</evidence>
<comment type="caution">
    <text evidence="1">The sequence shown here is derived from an EMBL/GenBank/DDBJ whole genome shotgun (WGS) entry which is preliminary data.</text>
</comment>
<evidence type="ECO:0000313" key="1">
    <source>
        <dbReference type="EMBL" id="MCX8997719.1"/>
    </source>
</evidence>
<dbReference type="Proteomes" id="UP001208771">
    <property type="component" value="Unassembled WGS sequence"/>
</dbReference>
<sequence>MQAAVILMTIMGCDDAATMCHYVATPEQRWPTIALCEAASEEQLSAYANRSNYPVLIAACQVPAETVAEAPPAEPQTQAADESATTAVNERVGLTRKAIERARGLLPSADGMKELAAKPVHVVSDGYDWVVSVFRK</sequence>
<accession>A0AAE3SW77</accession>
<keyword evidence="2" id="KW-1185">Reference proteome</keyword>
<organism evidence="1 2">
    <name type="scientific">Ectorhizobium quercum</name>
    <dbReference type="NCBI Taxonomy" id="2965071"/>
    <lineage>
        <taxon>Bacteria</taxon>
        <taxon>Pseudomonadati</taxon>
        <taxon>Pseudomonadota</taxon>
        <taxon>Alphaproteobacteria</taxon>
        <taxon>Hyphomicrobiales</taxon>
        <taxon>Rhizobiaceae</taxon>
        <taxon>Ectorhizobium</taxon>
    </lineage>
</organism>
<reference evidence="1" key="1">
    <citation type="submission" date="2022-07" db="EMBL/GenBank/DDBJ databases">
        <title>Ectorhizobium quercum gen.nov., sp. nov.</title>
        <authorList>
            <person name="Ma T."/>
            <person name="Li Y."/>
        </authorList>
    </citation>
    <scope>NUCLEOTIDE SEQUENCE</scope>
    <source>
        <strain evidence="1">BDR2-2</strain>
    </source>
</reference>
<proteinExistence type="predicted"/>
<name>A0AAE3SW77_9HYPH</name>
<gene>
    <name evidence="1" type="ORF">NOF55_11465</name>
</gene>
<dbReference type="EMBL" id="JANFPI010000003">
    <property type="protein sequence ID" value="MCX8997719.1"/>
    <property type="molecule type" value="Genomic_DNA"/>
</dbReference>